<dbReference type="Pfam" id="PF01603">
    <property type="entry name" value="B56"/>
    <property type="match status" value="1"/>
</dbReference>
<dbReference type="GO" id="GO:0000159">
    <property type="term" value="C:protein phosphatase type 2A complex"/>
    <property type="evidence" value="ECO:0007669"/>
    <property type="project" value="InterPro"/>
</dbReference>
<evidence type="ECO:0000259" key="2">
    <source>
        <dbReference type="Pfam" id="PF02342"/>
    </source>
</evidence>
<dbReference type="GO" id="GO:0007165">
    <property type="term" value="P:signal transduction"/>
    <property type="evidence" value="ECO:0007669"/>
    <property type="project" value="InterPro"/>
</dbReference>
<feature type="domain" description="TerD" evidence="2">
    <location>
        <begin position="794"/>
        <end position="935"/>
    </location>
</feature>
<feature type="compositionally biased region" description="Low complexity" evidence="1">
    <location>
        <begin position="979"/>
        <end position="993"/>
    </location>
</feature>
<dbReference type="PANTHER" id="PTHR10257:SF3">
    <property type="entry name" value="SERINE_THREONINE-PROTEIN PHOSPHATASE 2A 56 KDA REGULATORY SUBUNIT GAMMA ISOFORM"/>
    <property type="match status" value="1"/>
</dbReference>
<feature type="compositionally biased region" description="Low complexity" evidence="1">
    <location>
        <begin position="13"/>
        <end position="48"/>
    </location>
</feature>
<dbReference type="GO" id="GO:0019888">
    <property type="term" value="F:protein phosphatase regulator activity"/>
    <property type="evidence" value="ECO:0007669"/>
    <property type="project" value="InterPro"/>
</dbReference>
<dbReference type="Gene3D" id="1.25.10.10">
    <property type="entry name" value="Leucine-rich Repeat Variant"/>
    <property type="match status" value="1"/>
</dbReference>
<dbReference type="InterPro" id="IPR016024">
    <property type="entry name" value="ARM-type_fold"/>
</dbReference>
<feature type="region of interest" description="Disordered" evidence="1">
    <location>
        <begin position="554"/>
        <end position="579"/>
    </location>
</feature>
<dbReference type="InterPro" id="IPR003325">
    <property type="entry name" value="TerD"/>
</dbReference>
<comment type="caution">
    <text evidence="3">The sequence shown here is derived from an EMBL/GenBank/DDBJ whole genome shotgun (WGS) entry which is preliminary data.</text>
</comment>
<dbReference type="Gene3D" id="2.60.60.30">
    <property type="entry name" value="sav2460 like domains"/>
    <property type="match status" value="2"/>
</dbReference>
<protein>
    <recommendedName>
        <fullName evidence="2">TerD domain-containing protein</fullName>
    </recommendedName>
</protein>
<evidence type="ECO:0000313" key="4">
    <source>
        <dbReference type="Proteomes" id="UP001178507"/>
    </source>
</evidence>
<feature type="region of interest" description="Disordered" evidence="1">
    <location>
        <begin position="1"/>
        <end position="83"/>
    </location>
</feature>
<dbReference type="Pfam" id="PF02342">
    <property type="entry name" value="TerD"/>
    <property type="match status" value="1"/>
</dbReference>
<feature type="compositionally biased region" description="Basic and acidic residues" evidence="1">
    <location>
        <begin position="155"/>
        <end position="165"/>
    </location>
</feature>
<evidence type="ECO:0000313" key="3">
    <source>
        <dbReference type="EMBL" id="CAJ1370972.1"/>
    </source>
</evidence>
<name>A0AA36HLY4_9DINO</name>
<proteinExistence type="predicted"/>
<sequence>MASKVLGPSERVSGNTSPSGSASSRVSSPKSAKASAKLSSEGVSPKAKASPEKAKAKGEAKKPAEKAKPKSRSGKTKKDGKEQEDFATLIPPGTAFAALGCLRDVAENVDAQLELMIEKLELCCELFDFAKDDRMQEKDGKRFTLLEILAHWPGGEKPEKEDLTKPTKKSSRIQSSDEACNSATLVSSCGTESSELSGRHSSQLFNSAVKMIRANAFRTQLHKDRTPMDLLDGDDDEPLLEPTWPHLELVYELLLKIVQTKDLDIAALQGAGFDKGFVTVLVDLMESDDPREREMLKNILLKIFSKLSNFRSTVRRGIQSFCQRAVTLEVTEAPQCGLCELLEIFGQRIVGSFNTPLRKEHRDVLSEVLLPLYKLDFLSFFYSQLKEVVRSFCKKEPALTKAVASALLRYWPQCASSKQTIFLGELEDMIHQMPTQEFKSIAVKVSQRLAQCCTSPHSEVAEKALGIWRHQQTVRQTVQHSREEMPMVLSNLYTNVTQAWGQNVMSKTLDVLKNFMEADKELFDSCSSKHRKQADEAEKKDSQRRDRWAMLQAMHDRSRPAALARPTRTEVKSSSGRQQLPTNEEVMLKPDCSCAVALCWDWASEPKKEQLVLQAFMVNTDGKIVDSVHHQNVTAFQSAVRLTARAPAQNSRDTCSGTIWASLDLLPVDVAMVIYVVTSSMGSSLGSLAQSLALVVDMNGNVSLGEACAEVTSEAKLCCLGMLKRLDWSSWSWVTKTEWSKYRHFMDHQDLAGKVVKEVLPLVPKKQRGQTSYVAMAKGSVADCPALPATLPGSRVFMGLGWDFYTEATTRIDVAVVLFAADGTHIATVSKGGDSVNGSFHTGEGALSSGVFMELDSLPREVSMAFLVGHIESEDFNFSMVQQPHCTVIDSGGKEILRYFMQEDKKNSGTNRGLIMARLFWNQFHERWSCQALGIYHQSRCWPDSVEEMQRLVSMAPSSFQTLLLEDEDSVTRGDHRSTTAASSTATSVVMSL</sequence>
<organism evidence="3 4">
    <name type="scientific">Effrenium voratum</name>
    <dbReference type="NCBI Taxonomy" id="2562239"/>
    <lineage>
        <taxon>Eukaryota</taxon>
        <taxon>Sar</taxon>
        <taxon>Alveolata</taxon>
        <taxon>Dinophyceae</taxon>
        <taxon>Suessiales</taxon>
        <taxon>Symbiodiniaceae</taxon>
        <taxon>Effrenium</taxon>
    </lineage>
</organism>
<dbReference type="InterPro" id="IPR002554">
    <property type="entry name" value="PP2A_B56"/>
</dbReference>
<dbReference type="AlphaFoldDB" id="A0AA36HLY4"/>
<dbReference type="InterPro" id="IPR011989">
    <property type="entry name" value="ARM-like"/>
</dbReference>
<evidence type="ECO:0000256" key="1">
    <source>
        <dbReference type="SAM" id="MobiDB-lite"/>
    </source>
</evidence>
<feature type="region of interest" description="Disordered" evidence="1">
    <location>
        <begin position="155"/>
        <end position="176"/>
    </location>
</feature>
<dbReference type="PANTHER" id="PTHR10257">
    <property type="entry name" value="SERINE/THREONINE PROTEIN PHOSPHATASE 2A PP2A REGULATORY SUBUNIT B"/>
    <property type="match status" value="1"/>
</dbReference>
<dbReference type="EMBL" id="CAUJNA010000047">
    <property type="protein sequence ID" value="CAJ1370972.1"/>
    <property type="molecule type" value="Genomic_DNA"/>
</dbReference>
<reference evidence="3" key="1">
    <citation type="submission" date="2023-08" db="EMBL/GenBank/DDBJ databases">
        <authorList>
            <person name="Chen Y."/>
            <person name="Shah S."/>
            <person name="Dougan E. K."/>
            <person name="Thang M."/>
            <person name="Chan C."/>
        </authorList>
    </citation>
    <scope>NUCLEOTIDE SEQUENCE</scope>
</reference>
<keyword evidence="4" id="KW-1185">Reference proteome</keyword>
<feature type="region of interest" description="Disordered" evidence="1">
    <location>
        <begin position="971"/>
        <end position="993"/>
    </location>
</feature>
<gene>
    <name evidence="3" type="ORF">EVOR1521_LOCUS1411</name>
</gene>
<dbReference type="SUPFAM" id="SSF48371">
    <property type="entry name" value="ARM repeat"/>
    <property type="match status" value="1"/>
</dbReference>
<feature type="compositionally biased region" description="Basic and acidic residues" evidence="1">
    <location>
        <begin position="49"/>
        <end position="68"/>
    </location>
</feature>
<accession>A0AA36HLY4</accession>
<dbReference type="Proteomes" id="UP001178507">
    <property type="component" value="Unassembled WGS sequence"/>
</dbReference>